<keyword evidence="2" id="KW-0964">Secreted</keyword>
<dbReference type="Gene3D" id="2.20.130.20">
    <property type="match status" value="1"/>
</dbReference>
<dbReference type="InterPro" id="IPR018081">
    <property type="entry name" value="Anaphylatoxin_comp_syst"/>
</dbReference>
<dbReference type="Gene3D" id="1.20.50.70">
    <property type="match status" value="2"/>
</dbReference>
<dbReference type="Gene3D" id="2.60.40.1940">
    <property type="match status" value="2"/>
</dbReference>
<dbReference type="SMART" id="SM01361">
    <property type="entry name" value="A2M_recep"/>
    <property type="match status" value="3"/>
</dbReference>
<dbReference type="Pfam" id="PF01821">
    <property type="entry name" value="ANATO"/>
    <property type="match status" value="1"/>
</dbReference>
<dbReference type="Gene3D" id="2.60.40.690">
    <property type="entry name" value="Alpha-macroglobulin, receptor-binding domain"/>
    <property type="match status" value="3"/>
</dbReference>
<dbReference type="InterPro" id="IPR050473">
    <property type="entry name" value="A2M/Complement_sys"/>
</dbReference>
<dbReference type="CDD" id="cd02896">
    <property type="entry name" value="complement_C3_C4_C5"/>
    <property type="match status" value="3"/>
</dbReference>
<dbReference type="Gene3D" id="6.20.50.160">
    <property type="match status" value="3"/>
</dbReference>
<dbReference type="Pfam" id="PF07678">
    <property type="entry name" value="TED_complement"/>
    <property type="match status" value="5"/>
</dbReference>
<dbReference type="InterPro" id="IPR009048">
    <property type="entry name" value="A-macroglobulin_rcpt-bd"/>
</dbReference>
<dbReference type="InterPro" id="IPR011626">
    <property type="entry name" value="Alpha-macroglobulin_TED"/>
</dbReference>
<dbReference type="SMART" id="SM01359">
    <property type="entry name" value="A2M_N_2"/>
    <property type="match status" value="3"/>
</dbReference>
<dbReference type="InterPro" id="IPR041555">
    <property type="entry name" value="MG3"/>
</dbReference>
<dbReference type="Pfam" id="PF07677">
    <property type="entry name" value="A2M_recep"/>
    <property type="match status" value="3"/>
</dbReference>
<keyword evidence="7" id="KW-1185">Reference proteome</keyword>
<protein>
    <submittedName>
        <fullName evidence="6">Complement component c3a</fullName>
    </submittedName>
</protein>
<dbReference type="Pfam" id="PF01759">
    <property type="entry name" value="NTR"/>
    <property type="match status" value="1"/>
</dbReference>
<dbReference type="InterPro" id="IPR040839">
    <property type="entry name" value="MG4"/>
</dbReference>
<dbReference type="PROSITE" id="PS01177">
    <property type="entry name" value="ANAPHYLATOXIN_1"/>
    <property type="match status" value="1"/>
</dbReference>
<keyword evidence="3" id="KW-1015">Disulfide bond</keyword>
<dbReference type="SUPFAM" id="SSF50242">
    <property type="entry name" value="TIMP-like"/>
    <property type="match status" value="2"/>
</dbReference>
<dbReference type="SMART" id="SM01419">
    <property type="entry name" value="Thiol-ester_cl"/>
    <property type="match status" value="3"/>
</dbReference>
<dbReference type="SUPFAM" id="SSF47686">
    <property type="entry name" value="Anaphylotoxins (complement system)"/>
    <property type="match status" value="1"/>
</dbReference>
<dbReference type="Pfam" id="PF17791">
    <property type="entry name" value="MG3"/>
    <property type="match status" value="3"/>
</dbReference>
<dbReference type="EMBL" id="MU551603">
    <property type="protein sequence ID" value="KAI5623488.1"/>
    <property type="molecule type" value="Genomic_DNA"/>
</dbReference>
<feature type="domain" description="Anaphylatoxin-like" evidence="4">
    <location>
        <begin position="1423"/>
        <end position="1458"/>
    </location>
</feature>
<dbReference type="InterPro" id="IPR000020">
    <property type="entry name" value="Anaphylatoxin/fibulin"/>
</dbReference>
<dbReference type="Pfam" id="PF00207">
    <property type="entry name" value="A2M"/>
    <property type="match status" value="2"/>
</dbReference>
<sequence>MLAPNILRVGTDEKVFVEVQDYSGNDLQVTISIKNYRHKMTELTSATTTLTAANNFQSLVNIKIPDNKGFFSNDPLEKHYVYLQAQFPSSLLEKVVLVSFQSGYIFVQTDKNIYTPETTVLPSFQVALNPSKPFFYMDDEVLEVEITAKYLFGENVDGVAFVVFEVRKDDKRITLPRSLSRTLVYVTNPDQSPAENVGVVIRAGQEGEVRSLTRRNGFAKVTVNTNKRWSSLDITAKTKVPDISAKRQAENKMIAEAYATKGGSGNYLHIRADNAGLAINDETKFQLIVQSSVQDQDLTYLILSKGQIVKAERLKRKELISLSERITKDLVPSFRLVAYYHIGSEVVSDSIWVDVKDTCMGTLKLDVKQSLNGQILFNPGEEFDLVVTGDPSAKVGLVAVDKGVFALNKNRLTQSKIWNLIEKYDTGCTAGSGNDSMGVFYDAGLLFQSDIAGGTKERTGQKVSQTIEQVISGDFMGRLIRKPIGSGDQLMVSMTLSLTATHYLDTTNQWEAVGLDRRNEAIQHITTGYAEELNFRKEDGSYAPFLSRSSSTWLTAYVVKVFAMASDYISIDKNVLCSAIKWLILNAQMADGTFKKSSQVFYSDMVNFPGSSSKALDYLEGRLPFLTNPYAIAMTSYALANAGKFNKDRLLQASSEDGSNWQVPGGQFFSVEATAYALLALVKAKEFDAAGKVVRWLNRQRINYGGHGTTQVQLQQEFNVTAKGTGAGVLKVMNIYYAKPIEKKIECKSYTVSVELKKEAKTSYKDAEESYMLTINVLYNNPNRDATMTILDIGLLTGFVVDKRDLAELSSGNDKYIQKFEMDKELSERGSLIIYLDKVSHSVPDRIAFRMHKMNKVDMLQPAAVSVYEYYSPVYKVKVVETNLNLNTDFYEMEIEEILREGIDRIEPGNQRTFMGHADCRSAFNFVKGKSYLLMGQRSNLLKEDNKNVMLAPNILHMDTDEKVFVEAQDYSGNDLQVTISIKDYPHKMIELTSATTTLTAANNFQSLVNIKIPDGMKGFFSDDPLKKQYVYLQAQFPSSLLEKVVLVSFQSGFIFVQTDKSIYKPETTVLPNFEVALNPSKPFFYMDDEKLEVEITAKYLFGKNVEGVAFVVFEVRKDDRRIVLPRSLSRTPITNGVGHAVLTRSMIQQSINNIDDLVGGSLFISASVLTQTGSEMVKAEKEDIQIVKSPYTIEFKKTPKYFHPGMPFDVTVYVTNPDQSPAENVGVVIRAGQEGEVRSLTRRNGFAKVTVNTNERWSSLDITILSKGQIVKAERLKKKEQMILSERITKDLVPSFRLVAYYHIGSEIVSDSIRVELKLNVKQMSKKVFQTGENFNLVVTGDPSAKVGLVAVDKRVFLLNKDRLTQSKIWNLIEKYDTGCTAGSGKDSMGVFYDAGLLFQSDKAGGTKERTVGKFAKDLKKCCADGIRQTRLDYTCEKRSTFIMEDSECVKAFLDCCTEIGSHKDKQRPLVRLARSQEYDYDDDFFPRTQFPESWFWEDISLPACPGNKPCTTTTLTMDTNYLKDSITTWQILAISLSKTHGICVADPYEITVVKDFFVDLKLPYSAIHKEQVEIKAILYNFSNMRQRVRLEFFETEQFCSIANKKKYRSIVNIDPESSRSVSFLIIPIKIGDHHIEVKAASGSYHDGVRKTLKIIPEGMLTEILETKLELNPSQFFGGIQTVQMKTDILSGQVPNTPAHSQIIVTGQQVSQIIEQVISGDFMGRLIVKPIGSGDQLMISMTLPLIATHYLDTTNQWEAVGLHKRNEAIQHIKTGYLQELKFRKDDGSYASFLTRPSSTWLTAYVVKVFAMANDYISIDKNVLCSAIKWLILNAQMPDGTFKERSPVVHSEMVGDVRGKDSDASLTAFVLIALQEGNHHCATYVSSILESSSKALNYLERRLLSLNNPYAIAMTSYALAKAGKFNKDHLLQASSEDGSYWQVPGGQFFSVEATAYALLALVKAKEFNAAGKAVRWLNRQRINYGGHGTTQATIMVFQAVAEYYKQVSHQKNVDLMVEVRVQLQQEFNVTAKGTGAGVFKVMTIYYARPIEKKSNCKNYTVSLEMKREAITSYSNAEESYMFTINVLYNDPNGDAPMTILDIGLLTGFVVDKRDLTELSSGNDKYIQKFEMNEELSERGSLIIYLDKVSHSVPDRIAFRMHKLSKVIKLQPAAVSVYEYYSPEERCVKFYHPTKKEGALSMLCSNREGLCECAEVYKAKVVAINLNPNTDFYEMEIEEILREDEKVFVEAQDYSGNDLQVTISIMNYPQKSCQVAFATTTLTAANNFQSLVNINIRAFCGGPLEKQYVYLQAQFPTGLLEKVVLVSPLTGYIFVQTDKSIYTPGTTVSYRIFLLNLELKPDDRAELDVDIIVIDRQTMRSNKGFVIGQYRIPELVKFGTWSIAAQYKNNPQKNFTAEFETKDYVLPSFEVAFKLPKPFFYVEDETFEVEIIAKYLFGKNVDGVAFVVFGVRKDKLKIRLTGSLSRETITNGVGRAVLTKTKIQQAIPNINDLEGGSLFISVSVLTQTGSEMVEAEKGGIQIVKSPYTIEFKKTPKYFHPGMSFDVAVYVTNPDQSPAENVDVVIKVGQDQREVKGRTKSNGIAKVIVNTQAGWNTVDITARTDVPGISAERQAQNKMIAEAYTTKEGSGNYLHISADSAELQINDDSKFLLNFKSNDQDQDLTYLILSKGQIVKAERFNRKGQSIISLSERITKDLVPSFRLVAYYHVGAEVVSDSIWVDVKDTCMGTLKLSVKDNPDGKIYEPGDEFELVVTGDPSAKVGLVAVDKGVFALNKNRLTQSKIWNLIEKYDKGCTAGSGKDSMGVFYDAGLLFQSDKAGGTKERTGICVADPFEITVAKEFFVDLKLPYSAVHNEQVEIKAILYNFSKKRQMVRVEFFETENICSTASKKEKYRTIVNVDPNSSRSVPFVFIPMKIGEHHIEVQAASSSYHDGVRRTLKVVSEGVLTEQLEANMELNPSQAPGGVQVVQLTSEVPSGQVPNTDAHTYITVVGQKFSQTIKQAISGDFMGRLIVQPTGSGEQNMIYMTLPLIATHYLDTTEQWEGVGLGRRYEAIQHITTGYVRELTYRKPDGSYAALLNRPSSTWLTAYVAKVFAMASDLIHLEKNVICSAIKWLTLNVQMPDGMFIEKAPVVQSEMVHLLESSNKALSFLERRLPFLTNPYAIAMTSYALANAGKFNKDLLLQASSEGGSYWQVPGGQFFSVEATAYALLALVKAQEFDAAGKAVRWLNRQSINYGGHGTTQATIMVFQAVAEYYKQVSHQKKLDLMVEVSELVLQFSDYKDPYRDATMTILDIGLLTGFVVDKSDRTDLNSGNNKYIQMTSELSERGSLIIYFDKVSHTVPEIIAFSVHKINKVDMLQPAAVSVYEHNSPGERCVKFYHPTKKEGALRRLCSNQGGLCECAEENCSIQKKQYIKDSERELKACDSDISYVYKVKVVEMNLNPNTDFYILEIEQILREGIDRVEPGNQRTFMGHADCRSAFNFVKGKSYLLMGQLSNLLKEDNKLLYILGEKTWIEYWPTSVEGQTNEYKEKYQGITALAEVLSIVGCFKT</sequence>
<dbReference type="Gene3D" id="1.50.10.20">
    <property type="match status" value="4"/>
</dbReference>
<evidence type="ECO:0000259" key="4">
    <source>
        <dbReference type="PROSITE" id="PS01178"/>
    </source>
</evidence>
<dbReference type="InterPro" id="IPR001599">
    <property type="entry name" value="Macroglobln_a2"/>
</dbReference>
<dbReference type="InterPro" id="IPR013783">
    <property type="entry name" value="Ig-like_fold"/>
</dbReference>
<dbReference type="PANTHER" id="PTHR11412:SF81">
    <property type="entry name" value="COMPLEMENT C3"/>
    <property type="match status" value="1"/>
</dbReference>
<organism evidence="6 7">
    <name type="scientific">Silurus asotus</name>
    <name type="common">Amur catfish</name>
    <name type="synonym">Parasilurus asotus</name>
    <dbReference type="NCBI Taxonomy" id="30991"/>
    <lineage>
        <taxon>Eukaryota</taxon>
        <taxon>Metazoa</taxon>
        <taxon>Chordata</taxon>
        <taxon>Craniata</taxon>
        <taxon>Vertebrata</taxon>
        <taxon>Euteleostomi</taxon>
        <taxon>Actinopterygii</taxon>
        <taxon>Neopterygii</taxon>
        <taxon>Teleostei</taxon>
        <taxon>Ostariophysi</taxon>
        <taxon>Siluriformes</taxon>
        <taxon>Siluridae</taxon>
        <taxon>Silurus</taxon>
    </lineage>
</organism>
<dbReference type="FunFam" id="2.60.40.1930:FF:000009">
    <property type="entry name" value="Complement C3"/>
    <property type="match status" value="2"/>
</dbReference>
<dbReference type="PROSITE" id="PS01178">
    <property type="entry name" value="ANAPHYLATOXIN_2"/>
    <property type="match status" value="1"/>
</dbReference>
<dbReference type="InterPro" id="IPR011625">
    <property type="entry name" value="A2M_N_BRD"/>
</dbReference>
<dbReference type="GO" id="GO:0004866">
    <property type="term" value="F:endopeptidase inhibitor activity"/>
    <property type="evidence" value="ECO:0007669"/>
    <property type="project" value="InterPro"/>
</dbReference>
<reference evidence="6" key="1">
    <citation type="submission" date="2018-07" db="EMBL/GenBank/DDBJ databases">
        <title>Comparative genomics of catfishes provides insights into carnivory and benthic adaptation.</title>
        <authorList>
            <person name="Zhang Y."/>
            <person name="Wang D."/>
            <person name="Peng Z."/>
            <person name="Zheng S."/>
            <person name="Shao F."/>
            <person name="Tao W."/>
        </authorList>
    </citation>
    <scope>NUCLEOTIDE SEQUENCE</scope>
    <source>
        <strain evidence="6">Chongqing</strain>
    </source>
</reference>
<dbReference type="InterPro" id="IPR002890">
    <property type="entry name" value="MG2"/>
</dbReference>
<dbReference type="FunFam" id="2.40.50.120:FF:000013">
    <property type="entry name" value="Complement C3"/>
    <property type="match status" value="1"/>
</dbReference>
<dbReference type="PANTHER" id="PTHR11412">
    <property type="entry name" value="MACROGLOBULIN / COMPLEMENT"/>
    <property type="match status" value="1"/>
</dbReference>
<dbReference type="InterPro" id="IPR018933">
    <property type="entry name" value="Netrin_module_non-TIMP"/>
</dbReference>
<evidence type="ECO:0000313" key="6">
    <source>
        <dbReference type="EMBL" id="KAI5623488.1"/>
    </source>
</evidence>
<dbReference type="PROSITE" id="PS50189">
    <property type="entry name" value="NTR"/>
    <property type="match status" value="1"/>
</dbReference>
<dbReference type="InterPro" id="IPR041425">
    <property type="entry name" value="C3/4/5_MG1"/>
</dbReference>
<dbReference type="FunFam" id="2.60.40.1940:FF:000001">
    <property type="entry name" value="Complement component C3"/>
    <property type="match status" value="2"/>
</dbReference>
<dbReference type="InterPro" id="IPR001134">
    <property type="entry name" value="Netrin_domain"/>
</dbReference>
<proteinExistence type="predicted"/>
<gene>
    <name evidence="6" type="ORF">C0J50_17275</name>
</gene>
<dbReference type="SMART" id="SM00643">
    <property type="entry name" value="C345C"/>
    <property type="match status" value="2"/>
</dbReference>
<evidence type="ECO:0000256" key="2">
    <source>
        <dbReference type="ARBA" id="ARBA00022525"/>
    </source>
</evidence>
<dbReference type="Proteomes" id="UP001205998">
    <property type="component" value="Unassembled WGS sequence"/>
</dbReference>
<comment type="subcellular location">
    <subcellularLocation>
        <location evidence="1">Secreted</location>
    </subcellularLocation>
</comment>
<evidence type="ECO:0000259" key="5">
    <source>
        <dbReference type="PROSITE" id="PS50189"/>
    </source>
</evidence>
<comment type="caution">
    <text evidence="6">The sequence shown here is derived from an EMBL/GenBank/DDBJ whole genome shotgun (WGS) entry which is preliminary data.</text>
</comment>
<dbReference type="InterPro" id="IPR008993">
    <property type="entry name" value="TIMP-like_OB-fold"/>
</dbReference>
<dbReference type="InterPro" id="IPR008930">
    <property type="entry name" value="Terpenoid_cyclase/PrenylTrfase"/>
</dbReference>
<dbReference type="Gene3D" id="2.40.50.120">
    <property type="match status" value="1"/>
</dbReference>
<dbReference type="Pfam" id="PF17789">
    <property type="entry name" value="MG4"/>
    <property type="match status" value="3"/>
</dbReference>
<dbReference type="Gene3D" id="2.60.40.1930">
    <property type="match status" value="6"/>
</dbReference>
<dbReference type="SMART" id="SM01360">
    <property type="entry name" value="A2M"/>
    <property type="match status" value="2"/>
</dbReference>
<evidence type="ECO:0000256" key="3">
    <source>
        <dbReference type="ARBA" id="ARBA00023157"/>
    </source>
</evidence>
<accession>A0AAD5FPI2</accession>
<dbReference type="SUPFAM" id="SSF49410">
    <property type="entry name" value="Alpha-macroglobulin receptor domain"/>
    <property type="match status" value="3"/>
</dbReference>
<name>A0AAD5FPI2_SILAS</name>
<dbReference type="InterPro" id="IPR047565">
    <property type="entry name" value="Alpha-macroglob_thiol-ester_cl"/>
</dbReference>
<dbReference type="Pfam" id="PF07703">
    <property type="entry name" value="A2M_BRD"/>
    <property type="match status" value="2"/>
</dbReference>
<dbReference type="Gene3D" id="1.20.91.20">
    <property type="entry name" value="Anaphylotoxins (complement system)"/>
    <property type="match status" value="1"/>
</dbReference>
<feature type="domain" description="NTR" evidence="5">
    <location>
        <begin position="3426"/>
        <end position="3568"/>
    </location>
</feature>
<dbReference type="SMART" id="SM00104">
    <property type="entry name" value="ANATO"/>
    <property type="match status" value="1"/>
</dbReference>
<dbReference type="Gene3D" id="2.60.120.1540">
    <property type="match status" value="2"/>
</dbReference>
<dbReference type="SUPFAM" id="SSF48239">
    <property type="entry name" value="Terpenoid cyclases/Protein prenyltransferases"/>
    <property type="match status" value="3"/>
</dbReference>
<dbReference type="GO" id="GO:0005615">
    <property type="term" value="C:extracellular space"/>
    <property type="evidence" value="ECO:0007669"/>
    <property type="project" value="InterPro"/>
</dbReference>
<dbReference type="Pfam" id="PF01835">
    <property type="entry name" value="MG2"/>
    <property type="match status" value="1"/>
</dbReference>
<dbReference type="CDD" id="cd00017">
    <property type="entry name" value="ANATO"/>
    <property type="match status" value="1"/>
</dbReference>
<dbReference type="Gene3D" id="2.60.40.10">
    <property type="entry name" value="Immunoglobulins"/>
    <property type="match status" value="5"/>
</dbReference>
<dbReference type="Pfam" id="PF17790">
    <property type="entry name" value="MG1"/>
    <property type="match status" value="3"/>
</dbReference>
<dbReference type="FunFam" id="2.60.40.10:FF:000155">
    <property type="entry name" value="complement C3 isoform X1"/>
    <property type="match status" value="2"/>
</dbReference>
<evidence type="ECO:0000256" key="1">
    <source>
        <dbReference type="ARBA" id="ARBA00004613"/>
    </source>
</evidence>
<evidence type="ECO:0000313" key="7">
    <source>
        <dbReference type="Proteomes" id="UP001205998"/>
    </source>
</evidence>
<dbReference type="InterPro" id="IPR036595">
    <property type="entry name" value="A-macroglobulin_rcpt-bd_sf"/>
</dbReference>